<evidence type="ECO:0000313" key="3">
    <source>
        <dbReference type="EMBL" id="ASQ29917.1"/>
    </source>
</evidence>
<evidence type="ECO:0000256" key="2">
    <source>
        <dbReference type="SAM" id="Phobius"/>
    </source>
</evidence>
<keyword evidence="2" id="KW-1133">Transmembrane helix</keyword>
<keyword evidence="4" id="KW-1185">Reference proteome</keyword>
<proteinExistence type="predicted"/>
<name>A0A222MV40_9BACT</name>
<keyword evidence="2" id="KW-0812">Transmembrane</keyword>
<feature type="region of interest" description="Disordered" evidence="1">
    <location>
        <begin position="101"/>
        <end position="122"/>
    </location>
</feature>
<protein>
    <submittedName>
        <fullName evidence="3">Putative membrane protein</fullName>
    </submittedName>
</protein>
<dbReference type="EMBL" id="CP022347">
    <property type="protein sequence ID" value="ASQ29917.1"/>
    <property type="molecule type" value="Genomic_DNA"/>
</dbReference>
<feature type="transmembrane region" description="Helical" evidence="2">
    <location>
        <begin position="34"/>
        <end position="57"/>
    </location>
</feature>
<evidence type="ECO:0000313" key="4">
    <source>
        <dbReference type="Proteomes" id="UP000201169"/>
    </source>
</evidence>
<dbReference type="AlphaFoldDB" id="A0A222MV40"/>
<evidence type="ECO:0000256" key="1">
    <source>
        <dbReference type="SAM" id="MobiDB-lite"/>
    </source>
</evidence>
<organism evidence="3 4">
    <name type="scientific">Campylobacter avium LMG 24591</name>
    <dbReference type="NCBI Taxonomy" id="522484"/>
    <lineage>
        <taxon>Bacteria</taxon>
        <taxon>Pseudomonadati</taxon>
        <taxon>Campylobacterota</taxon>
        <taxon>Epsilonproteobacteria</taxon>
        <taxon>Campylobacterales</taxon>
        <taxon>Campylobacteraceae</taxon>
        <taxon>Campylobacter</taxon>
    </lineage>
</organism>
<keyword evidence="2" id="KW-0472">Membrane</keyword>
<reference evidence="3 4" key="1">
    <citation type="submission" date="2017-07" db="EMBL/GenBank/DDBJ databases">
        <title>Analysis of two Campylobacter avium genomes and identification of a novel hippuricase gene.</title>
        <authorList>
            <person name="Miller W.G."/>
            <person name="Chapman M.H."/>
            <person name="Yee E."/>
            <person name="Revez J."/>
            <person name="Bono J.L."/>
            <person name="Rossi M."/>
        </authorList>
    </citation>
    <scope>NUCLEOTIDE SEQUENCE [LARGE SCALE GENOMIC DNA]</scope>
    <source>
        <strain evidence="3 4">LMG 24591</strain>
    </source>
</reference>
<gene>
    <name evidence="3" type="ORF">CAV_0245</name>
</gene>
<dbReference type="OrthoDB" id="5339624at2"/>
<sequence length="122" mass="14274">MRPMPENFVAFFLVCGFFIGLAFSIVSIEDAFDIVFFTLLITFLFYILIHVSIMFFVDVNKISGRIFNKASYENSSNDIINSLSIKERKMEHLLQKLEEEREELKKNDAKERQRNAKKRPAA</sequence>
<dbReference type="KEGG" id="cavi:CAV_0245"/>
<feature type="compositionally biased region" description="Basic and acidic residues" evidence="1">
    <location>
        <begin position="101"/>
        <end position="114"/>
    </location>
</feature>
<dbReference type="Proteomes" id="UP000201169">
    <property type="component" value="Chromosome"/>
</dbReference>
<accession>A0A222MV40</accession>